<feature type="domain" description="Sulfotransferase" evidence="6">
    <location>
        <begin position="218"/>
        <end position="411"/>
    </location>
</feature>
<dbReference type="GeneID" id="110978626"/>
<accession>A0A8B7YCQ3</accession>
<evidence type="ECO:0000256" key="5">
    <source>
        <dbReference type="SAM" id="MobiDB-lite"/>
    </source>
</evidence>
<dbReference type="Pfam" id="PF00685">
    <property type="entry name" value="Sulfotransfer_1"/>
    <property type="match status" value="1"/>
</dbReference>
<evidence type="ECO:0000259" key="6">
    <source>
        <dbReference type="Pfam" id="PF00685"/>
    </source>
</evidence>
<evidence type="ECO:0000313" key="8">
    <source>
        <dbReference type="RefSeq" id="XP_022089451.1"/>
    </source>
</evidence>
<keyword evidence="2" id="KW-0325">Glycoprotein</keyword>
<dbReference type="PANTHER" id="PTHR10605:SF72">
    <property type="entry name" value="HEPARAN SULFATE 3-O SULFOTRANSFERASE-B, ISOFORM A"/>
    <property type="match status" value="1"/>
</dbReference>
<organism evidence="7 8">
    <name type="scientific">Acanthaster planci</name>
    <name type="common">Crown-of-thorns starfish</name>
    <dbReference type="NCBI Taxonomy" id="133434"/>
    <lineage>
        <taxon>Eukaryota</taxon>
        <taxon>Metazoa</taxon>
        <taxon>Echinodermata</taxon>
        <taxon>Eleutherozoa</taxon>
        <taxon>Asterozoa</taxon>
        <taxon>Asteroidea</taxon>
        <taxon>Valvatacea</taxon>
        <taxon>Valvatida</taxon>
        <taxon>Acanthasteridae</taxon>
        <taxon>Acanthaster</taxon>
    </lineage>
</organism>
<feature type="region of interest" description="Disordered" evidence="5">
    <location>
        <begin position="59"/>
        <end position="78"/>
    </location>
</feature>
<feature type="binding site" evidence="4">
    <location>
        <position position="317"/>
    </location>
    <ligand>
        <name>3'-phosphoadenylyl sulfate</name>
        <dbReference type="ChEBI" id="CHEBI:58339"/>
    </ligand>
</feature>
<dbReference type="RefSeq" id="XP_022089451.1">
    <property type="nucleotide sequence ID" value="XM_022233759.1"/>
</dbReference>
<dbReference type="Gene3D" id="3.40.50.300">
    <property type="entry name" value="P-loop containing nucleotide triphosphate hydrolases"/>
    <property type="match status" value="1"/>
</dbReference>
<feature type="active site" description="For sulfotransferase activity" evidence="3">
    <location>
        <position position="226"/>
    </location>
</feature>
<evidence type="ECO:0000313" key="7">
    <source>
        <dbReference type="Proteomes" id="UP000694845"/>
    </source>
</evidence>
<dbReference type="SUPFAM" id="SSF52540">
    <property type="entry name" value="P-loop containing nucleoside triphosphate hydrolases"/>
    <property type="match status" value="1"/>
</dbReference>
<evidence type="ECO:0000256" key="1">
    <source>
        <dbReference type="ARBA" id="ARBA00022679"/>
    </source>
</evidence>
<keyword evidence="7" id="KW-1185">Reference proteome</keyword>
<dbReference type="OMA" id="EVHYFSI"/>
<protein>
    <submittedName>
        <fullName evidence="8">Heparan sulfate glucosamine 3-O-sulfotransferase 5-like</fullName>
    </submittedName>
</protein>
<dbReference type="InterPro" id="IPR037359">
    <property type="entry name" value="NST/OST"/>
</dbReference>
<evidence type="ECO:0000256" key="4">
    <source>
        <dbReference type="PIRSR" id="PIRSR637359-2"/>
    </source>
</evidence>
<dbReference type="AlphaFoldDB" id="A0A8B7YCQ3"/>
<dbReference type="PANTHER" id="PTHR10605">
    <property type="entry name" value="HEPARAN SULFATE SULFOTRANSFERASE"/>
    <property type="match status" value="1"/>
</dbReference>
<keyword evidence="1" id="KW-0808">Transferase</keyword>
<sequence>MPSVSLKTKGTTLLLCLISFTLGLFLNSFPSYGNRFFPVERQVNVAPVSRVVSENTRKGHLANETEIGAPTPDLMIRSGKSPVVGPSLFEDDDNKKDKEVVVYADTPISNKNDSHVNDKVTFDNKSAPIKNGQTKTVNKAQSLLRTGGRYSITATQLLNKAIGFISPDVRASFANKTGMKYDKSKSAIMWSNTMNAQKKWAVLKDGMRQLGYEQRLPTIICLGLKKAGTTAFLYYLVKHPQISRALLDEVHYFSIDYGRGIDYYRSRMGFSTAMMLQFEKSPSYFVFDDVPQRMLKDLPASVKFVVCVRDPLERTISDFRHEYELKLNRKRSRAAGETPVTQAKHFVETIIDSNDRVDPSSGFIIESLYSKHFKNWLKSFPRDRFYILSQERVKKDLYTELKNVEKFLDLEPFYERSMFYYNEQRHAPCMHSGCPPTSTPGFLPKAALSPAILRKLRDFFRPYNREFEELTQMNFSWTNL</sequence>
<dbReference type="InterPro" id="IPR000863">
    <property type="entry name" value="Sulfotransferase_dom"/>
</dbReference>
<gene>
    <name evidence="8" type="primary">LOC110978626</name>
</gene>
<dbReference type="GO" id="GO:0008467">
    <property type="term" value="F:[heparan sulfate]-glucosamine 3-sulfotransferase activity"/>
    <property type="evidence" value="ECO:0007669"/>
    <property type="project" value="TreeGrafter"/>
</dbReference>
<evidence type="ECO:0000256" key="3">
    <source>
        <dbReference type="PIRSR" id="PIRSR637359-1"/>
    </source>
</evidence>
<reference evidence="8" key="1">
    <citation type="submission" date="2025-08" db="UniProtKB">
        <authorList>
            <consortium name="RefSeq"/>
        </authorList>
    </citation>
    <scope>IDENTIFICATION</scope>
</reference>
<name>A0A8B7YCQ3_ACAPL</name>
<dbReference type="InterPro" id="IPR027417">
    <property type="entry name" value="P-loop_NTPase"/>
</dbReference>
<dbReference type="Proteomes" id="UP000694845">
    <property type="component" value="Unplaced"/>
</dbReference>
<dbReference type="KEGG" id="aplc:110978626"/>
<proteinExistence type="predicted"/>
<feature type="binding site" evidence="4">
    <location>
        <position position="309"/>
    </location>
    <ligand>
        <name>3'-phosphoadenylyl sulfate</name>
        <dbReference type="ChEBI" id="CHEBI:58339"/>
    </ligand>
</feature>
<evidence type="ECO:0000256" key="2">
    <source>
        <dbReference type="ARBA" id="ARBA00023180"/>
    </source>
</evidence>
<dbReference type="OrthoDB" id="411451at2759"/>